<dbReference type="InterPro" id="IPR024185">
    <property type="entry name" value="FTHF_cligase-like_sf"/>
</dbReference>
<dbReference type="PANTHER" id="PTHR43682">
    <property type="entry name" value="LACTATE UTILIZATION PROTEIN C"/>
    <property type="match status" value="1"/>
</dbReference>
<comment type="caution">
    <text evidence="2">The sequence shown here is derived from an EMBL/GenBank/DDBJ whole genome shotgun (WGS) entry which is preliminary data.</text>
</comment>
<gene>
    <name evidence="2" type="primary">lutC</name>
    <name evidence="2" type="ORF">AXFE_28100</name>
</gene>
<reference evidence="2 3" key="1">
    <citation type="submission" date="2015-01" db="EMBL/GenBank/DDBJ databases">
        <title>Draft genome of the acidophilic iron oxidizer Acidithrix ferrooxidans strain Py-F3.</title>
        <authorList>
            <person name="Poehlein A."/>
            <person name="Eisen S."/>
            <person name="Schloemann M."/>
            <person name="Johnson B.D."/>
            <person name="Daniel R."/>
            <person name="Muehling M."/>
        </authorList>
    </citation>
    <scope>NUCLEOTIDE SEQUENCE [LARGE SCALE GENOMIC DNA]</scope>
    <source>
        <strain evidence="2 3">Py-F3</strain>
    </source>
</reference>
<feature type="domain" description="LUD" evidence="1">
    <location>
        <begin position="53"/>
        <end position="220"/>
    </location>
</feature>
<evidence type="ECO:0000313" key="3">
    <source>
        <dbReference type="Proteomes" id="UP000032360"/>
    </source>
</evidence>
<dbReference type="SUPFAM" id="SSF100950">
    <property type="entry name" value="NagB/RpiA/CoA transferase-like"/>
    <property type="match status" value="1"/>
</dbReference>
<dbReference type="Gene3D" id="3.40.50.10420">
    <property type="entry name" value="NagB/RpiA/CoA transferase-like"/>
    <property type="match status" value="1"/>
</dbReference>
<dbReference type="OrthoDB" id="9794187at2"/>
<dbReference type="Pfam" id="PF02589">
    <property type="entry name" value="LUD_dom"/>
    <property type="match status" value="1"/>
</dbReference>
<accession>A0A0D8HEJ5</accession>
<dbReference type="Proteomes" id="UP000032360">
    <property type="component" value="Unassembled WGS sequence"/>
</dbReference>
<dbReference type="EMBL" id="JXYS01000087">
    <property type="protein sequence ID" value="KJF16365.1"/>
    <property type="molecule type" value="Genomic_DNA"/>
</dbReference>
<dbReference type="InterPro" id="IPR037171">
    <property type="entry name" value="NagB/RpiA_transferase-like"/>
</dbReference>
<dbReference type="PATRIC" id="fig|1280514.3.peg.3693"/>
<dbReference type="STRING" id="1280514.AXFE_28100"/>
<dbReference type="AlphaFoldDB" id="A0A0D8HEJ5"/>
<dbReference type="RefSeq" id="WP_052606493.1">
    <property type="nucleotide sequence ID" value="NZ_JXYS01000087.1"/>
</dbReference>
<protein>
    <submittedName>
        <fullName evidence="2">Lactate utilization protein C</fullName>
    </submittedName>
</protein>
<evidence type="ECO:0000259" key="1">
    <source>
        <dbReference type="Pfam" id="PF02589"/>
    </source>
</evidence>
<name>A0A0D8HEJ5_9ACTN</name>
<dbReference type="PANTHER" id="PTHR43682:SF1">
    <property type="entry name" value="LACTATE UTILIZATION PROTEIN C"/>
    <property type="match status" value="1"/>
</dbReference>
<proteinExistence type="predicted"/>
<evidence type="ECO:0000313" key="2">
    <source>
        <dbReference type="EMBL" id="KJF16365.1"/>
    </source>
</evidence>
<sequence length="224" mass="24704">MSGPHDNPDPLEEGVSAISVAIRRNPKLAQVPSQYRRTPNPTHQVEHNLLGTFVELARDYKAIVEVVSSKNVSKLLYELTEKDSQKSLIMPESLLQDLQLNILDDLRTHFDLTMDDPKLNASQISQINASLTGASAAAATTGSIILNNPVTDGRRIISLVVDYHYCLLRASYIKSSFTEAMAMVNLKYPITVVSGPSATSDIELSRVEGVHGPRKLRILVLEDR</sequence>
<keyword evidence="3" id="KW-1185">Reference proteome</keyword>
<dbReference type="InterPro" id="IPR003741">
    <property type="entry name" value="LUD_dom"/>
</dbReference>
<organism evidence="2 3">
    <name type="scientific">Acidithrix ferrooxidans</name>
    <dbReference type="NCBI Taxonomy" id="1280514"/>
    <lineage>
        <taxon>Bacteria</taxon>
        <taxon>Bacillati</taxon>
        <taxon>Actinomycetota</taxon>
        <taxon>Acidimicrobiia</taxon>
        <taxon>Acidimicrobiales</taxon>
        <taxon>Acidimicrobiaceae</taxon>
        <taxon>Acidithrix</taxon>
    </lineage>
</organism>